<name>A0A817FBV7_LEPSM</name>
<proteinExistence type="predicted"/>
<organism evidence="2 3">
    <name type="scientific">Lepeophtheirus salmonis</name>
    <name type="common">Salmon louse</name>
    <name type="synonym">Caligus salmonis</name>
    <dbReference type="NCBI Taxonomy" id="72036"/>
    <lineage>
        <taxon>Eukaryota</taxon>
        <taxon>Metazoa</taxon>
        <taxon>Ecdysozoa</taxon>
        <taxon>Arthropoda</taxon>
        <taxon>Crustacea</taxon>
        <taxon>Multicrustacea</taxon>
        <taxon>Hexanauplia</taxon>
        <taxon>Copepoda</taxon>
        <taxon>Siphonostomatoida</taxon>
        <taxon>Caligidae</taxon>
        <taxon>Lepeophtheirus</taxon>
    </lineage>
</organism>
<keyword evidence="3" id="KW-1185">Reference proteome</keyword>
<evidence type="ECO:0000256" key="1">
    <source>
        <dbReference type="SAM" id="MobiDB-lite"/>
    </source>
</evidence>
<dbReference type="Proteomes" id="UP000675881">
    <property type="component" value="Unassembled WGS sequence"/>
</dbReference>
<dbReference type="EMBL" id="CAJNVT010000071">
    <property type="protein sequence ID" value="CAF2744694.1"/>
    <property type="molecule type" value="Genomic_DNA"/>
</dbReference>
<feature type="region of interest" description="Disordered" evidence="1">
    <location>
        <begin position="1"/>
        <end position="21"/>
    </location>
</feature>
<dbReference type="AlphaFoldDB" id="A0A817FBV7"/>
<accession>A0A817FBV7</accession>
<comment type="caution">
    <text evidence="2">The sequence shown here is derived from an EMBL/GenBank/DDBJ whole genome shotgun (WGS) entry which is preliminary data.</text>
</comment>
<gene>
    <name evidence="2" type="ORF">LSAA_224</name>
</gene>
<evidence type="ECO:0000313" key="3">
    <source>
        <dbReference type="Proteomes" id="UP000675881"/>
    </source>
</evidence>
<sequence>MERFSSSRINLHPIPPKSAIRSNTASDTLAVDAETEIETIVLDGTEIAEVEIGPMIIPNSPTSLGSPQTDTIPASRNTTLDPAPKSPTLQDIGVGGLNLLERIKIMIKMMNEIEGTDKSPSDVPQVVERVIPCRPDPEYIKVLEDKTSGVDLESLIPELMAIVAASMVLGGINKYKDTTSEDEPNPQTSFLFKRGKLIVERTTLHYPQKTCYKIIV</sequence>
<evidence type="ECO:0000313" key="2">
    <source>
        <dbReference type="EMBL" id="CAF2744694.1"/>
    </source>
</evidence>
<reference evidence="2" key="1">
    <citation type="submission" date="2021-02" db="EMBL/GenBank/DDBJ databases">
        <authorList>
            <person name="Bekaert M."/>
        </authorList>
    </citation>
    <scope>NUCLEOTIDE SEQUENCE</scope>
    <source>
        <strain evidence="2">IoA-00</strain>
    </source>
</reference>
<protein>
    <submittedName>
        <fullName evidence="2">(salmon louse) hypothetical protein</fullName>
    </submittedName>
</protein>